<organism evidence="1">
    <name type="scientific">Aeromonas hydrophila</name>
    <dbReference type="NCBI Taxonomy" id="644"/>
    <lineage>
        <taxon>Bacteria</taxon>
        <taxon>Pseudomonadati</taxon>
        <taxon>Pseudomonadota</taxon>
        <taxon>Gammaproteobacteria</taxon>
        <taxon>Aeromonadales</taxon>
        <taxon>Aeromonadaceae</taxon>
        <taxon>Aeromonas</taxon>
    </lineage>
</organism>
<proteinExistence type="predicted"/>
<comment type="caution">
    <text evidence="1">The sequence shown here is derived from an EMBL/GenBank/DDBJ whole genome shotgun (WGS) entry which is preliminary data.</text>
</comment>
<dbReference type="AlphaFoldDB" id="A0A926IXX6"/>
<gene>
    <name evidence="1" type="ORF">H2136_01795</name>
</gene>
<sequence length="64" mass="6986">MTGRTLQPVGRNIRHELGREMKSGVSGSSMATVRLSPVTTVMASAEVKLPQGMAFSRVRSLWLQ</sequence>
<reference evidence="1" key="1">
    <citation type="submission" date="2020-07" db="EMBL/GenBank/DDBJ databases">
        <title>Carbapenem Resistant Aeromonas hydrophila Carrying blacphA7 Isolated from Two Solid Organ Transplant Patients.</title>
        <authorList>
            <person name="Hilt E."/>
            <person name="Fitzwater S.P."/>
            <person name="Ward K."/>
            <person name="De St Maurice A."/>
            <person name="Chandrasekaran S."/>
            <person name="Garner O.B."/>
            <person name="Yang S."/>
        </authorList>
    </citation>
    <scope>NUCLEOTIDE SEQUENCE</scope>
    <source>
        <strain evidence="1">B-1</strain>
    </source>
</reference>
<accession>A0A926IXX6</accession>
<name>A0A926IXX6_AERHY</name>
<evidence type="ECO:0000313" key="1">
    <source>
        <dbReference type="EMBL" id="MBC8673747.1"/>
    </source>
</evidence>
<protein>
    <submittedName>
        <fullName evidence="1">Uncharacterized protein</fullName>
    </submittedName>
</protein>
<dbReference type="EMBL" id="JACLAN010000001">
    <property type="protein sequence ID" value="MBC8673747.1"/>
    <property type="molecule type" value="Genomic_DNA"/>
</dbReference>